<dbReference type="EMBL" id="JAHUTJ010035193">
    <property type="protein sequence ID" value="MED6278364.1"/>
    <property type="molecule type" value="Genomic_DNA"/>
</dbReference>
<keyword evidence="1" id="KW-0472">Membrane</keyword>
<gene>
    <name evidence="2" type="ORF">CHARACLAT_023052</name>
</gene>
<keyword evidence="1" id="KW-1133">Transmembrane helix</keyword>
<feature type="transmembrane region" description="Helical" evidence="1">
    <location>
        <begin position="40"/>
        <end position="60"/>
    </location>
</feature>
<evidence type="ECO:0000313" key="3">
    <source>
        <dbReference type="Proteomes" id="UP001352852"/>
    </source>
</evidence>
<reference evidence="2 3" key="1">
    <citation type="submission" date="2021-06" db="EMBL/GenBank/DDBJ databases">
        <authorList>
            <person name="Palmer J.M."/>
        </authorList>
    </citation>
    <scope>NUCLEOTIDE SEQUENCE [LARGE SCALE GENOMIC DNA]</scope>
    <source>
        <strain evidence="2 3">CL_MEX2019</strain>
        <tissue evidence="2">Muscle</tissue>
    </source>
</reference>
<feature type="transmembrane region" description="Helical" evidence="1">
    <location>
        <begin position="15"/>
        <end position="33"/>
    </location>
</feature>
<organism evidence="2 3">
    <name type="scientific">Characodon lateralis</name>
    <dbReference type="NCBI Taxonomy" id="208331"/>
    <lineage>
        <taxon>Eukaryota</taxon>
        <taxon>Metazoa</taxon>
        <taxon>Chordata</taxon>
        <taxon>Craniata</taxon>
        <taxon>Vertebrata</taxon>
        <taxon>Euteleostomi</taxon>
        <taxon>Actinopterygii</taxon>
        <taxon>Neopterygii</taxon>
        <taxon>Teleostei</taxon>
        <taxon>Neoteleostei</taxon>
        <taxon>Acanthomorphata</taxon>
        <taxon>Ovalentaria</taxon>
        <taxon>Atherinomorphae</taxon>
        <taxon>Cyprinodontiformes</taxon>
        <taxon>Goodeidae</taxon>
        <taxon>Characodon</taxon>
    </lineage>
</organism>
<keyword evidence="1" id="KW-0812">Transmembrane</keyword>
<protein>
    <submittedName>
        <fullName evidence="2">Uncharacterized protein</fullName>
    </submittedName>
</protein>
<accession>A0ABU7DXG4</accession>
<dbReference type="Proteomes" id="UP001352852">
    <property type="component" value="Unassembled WGS sequence"/>
</dbReference>
<evidence type="ECO:0000256" key="1">
    <source>
        <dbReference type="SAM" id="Phobius"/>
    </source>
</evidence>
<feature type="transmembrane region" description="Helical" evidence="1">
    <location>
        <begin position="72"/>
        <end position="91"/>
    </location>
</feature>
<proteinExistence type="predicted"/>
<sequence length="102" mass="11514">MEEYLSPSQCLNTVFLLPLSILSSFLMASLLPCDPPTSCVLLFFLLHALPFFLMSLLFSSSCPSFFHSSSSFLSSFLVSFLLYVFPSYFVFSRFCVKPLPLL</sequence>
<keyword evidence="3" id="KW-1185">Reference proteome</keyword>
<comment type="caution">
    <text evidence="2">The sequence shown here is derived from an EMBL/GenBank/DDBJ whole genome shotgun (WGS) entry which is preliminary data.</text>
</comment>
<evidence type="ECO:0000313" key="2">
    <source>
        <dbReference type="EMBL" id="MED6278364.1"/>
    </source>
</evidence>
<name>A0ABU7DXG4_9TELE</name>